<dbReference type="PIRSF" id="PIRSF016838">
    <property type="entry name" value="PafC"/>
    <property type="match status" value="1"/>
</dbReference>
<evidence type="ECO:0000313" key="5">
    <source>
        <dbReference type="Proteomes" id="UP000185434"/>
    </source>
</evidence>
<organism evidence="4 5">
    <name type="scientific">Corynebacterium frankenforstense DSM 45800</name>
    <dbReference type="NCBI Taxonomy" id="1437875"/>
    <lineage>
        <taxon>Bacteria</taxon>
        <taxon>Bacillati</taxon>
        <taxon>Actinomycetota</taxon>
        <taxon>Actinomycetes</taxon>
        <taxon>Mycobacteriales</taxon>
        <taxon>Corynebacteriaceae</taxon>
        <taxon>Corynebacterium</taxon>
    </lineage>
</organism>
<dbReference type="InterPro" id="IPR051534">
    <property type="entry name" value="CBASS_pafABC_assoc_protein"/>
</dbReference>
<dbReference type="Proteomes" id="UP000185434">
    <property type="component" value="Chromosome"/>
</dbReference>
<protein>
    <recommendedName>
        <fullName evidence="6">WYL domain-containing protein</fullName>
    </recommendedName>
</protein>
<feature type="domain" description="WCX" evidence="3">
    <location>
        <begin position="237"/>
        <end position="308"/>
    </location>
</feature>
<gene>
    <name evidence="4" type="ORF">CFRA_05865</name>
</gene>
<accession>A0A1L7CSP1</accession>
<dbReference type="PANTHER" id="PTHR34580:SF1">
    <property type="entry name" value="PROTEIN PAFC"/>
    <property type="match status" value="1"/>
</dbReference>
<name>A0A1L7CSP1_9CORY</name>
<dbReference type="InterPro" id="IPR026881">
    <property type="entry name" value="WYL_dom"/>
</dbReference>
<evidence type="ECO:0000259" key="1">
    <source>
        <dbReference type="Pfam" id="PF13280"/>
    </source>
</evidence>
<reference evidence="4 5" key="1">
    <citation type="submission" date="2014-08" db="EMBL/GenBank/DDBJ databases">
        <title>Complete genome sequence of Corynebacterium frankenforstense ST18(T) (=DSM 45800(T)), isolated from raw cow milk.</title>
        <authorList>
            <person name="Ruckert C."/>
            <person name="Albersmeier A."/>
            <person name="Winkler A."/>
            <person name="Lipski A."/>
            <person name="Kalinowski J."/>
        </authorList>
    </citation>
    <scope>NUCLEOTIDE SEQUENCE [LARGE SCALE GENOMIC DNA]</scope>
    <source>
        <strain evidence="4 5">ST18</strain>
    </source>
</reference>
<evidence type="ECO:0000313" key="4">
    <source>
        <dbReference type="EMBL" id="APT88849.1"/>
    </source>
</evidence>
<dbReference type="InterPro" id="IPR028349">
    <property type="entry name" value="PafC-like"/>
</dbReference>
<dbReference type="PROSITE" id="PS52050">
    <property type="entry name" value="WYL"/>
    <property type="match status" value="1"/>
</dbReference>
<feature type="domain" description="WYL" evidence="1">
    <location>
        <begin position="147"/>
        <end position="213"/>
    </location>
</feature>
<evidence type="ECO:0000259" key="3">
    <source>
        <dbReference type="Pfam" id="PF25583"/>
    </source>
</evidence>
<proteinExistence type="predicted"/>
<dbReference type="Pfam" id="PF25583">
    <property type="entry name" value="WCX"/>
    <property type="match status" value="1"/>
</dbReference>
<dbReference type="KEGG" id="cfk:CFRA_05865"/>
<dbReference type="OrthoDB" id="5174471at2"/>
<dbReference type="InterPro" id="IPR043839">
    <property type="entry name" value="PafC_HTH"/>
</dbReference>
<dbReference type="InterPro" id="IPR057727">
    <property type="entry name" value="WCX_dom"/>
</dbReference>
<sequence>MSTTGNRRTDLVRALNLLPYFSAHPGRSIFEAARDLGREPKELMADLDRLFCCGRPGMFPDDLVDMRKDYRRVEILNDQGLDKALRLTPSEAVALLMSLESLENVPGIADSEAVRSAAAKLRAHTGRSARGVADATPQDTGADADGLLRDLRGAVAARRKVTFTYASLSSDTSRRRTVSPAHLFSHEGHTYLRALDGGEERTFRLDRMDDLEVTDEPAESGAAALDADAPFDFGPGCTAELELRESIAWLADTVPLELGEPADGWIPGRLDAGSREWLARFVLSHGDRLRVTGPPELVDFVAARRAAALAAYDDRQ</sequence>
<feature type="domain" description="PafC HTH" evidence="2">
    <location>
        <begin position="10"/>
        <end position="123"/>
    </location>
</feature>
<evidence type="ECO:0008006" key="6">
    <source>
        <dbReference type="Google" id="ProtNLM"/>
    </source>
</evidence>
<dbReference type="Pfam" id="PF13280">
    <property type="entry name" value="WYL"/>
    <property type="match status" value="1"/>
</dbReference>
<dbReference type="PANTHER" id="PTHR34580">
    <property type="match status" value="1"/>
</dbReference>
<evidence type="ECO:0000259" key="2">
    <source>
        <dbReference type="Pfam" id="PF19187"/>
    </source>
</evidence>
<dbReference type="EMBL" id="CP009247">
    <property type="protein sequence ID" value="APT88849.1"/>
    <property type="molecule type" value="Genomic_DNA"/>
</dbReference>
<dbReference type="STRING" id="1437875.CFRA_05865"/>
<dbReference type="RefSeq" id="WP_075663834.1">
    <property type="nucleotide sequence ID" value="NZ_CP009247.1"/>
</dbReference>
<dbReference type="AlphaFoldDB" id="A0A1L7CSP1"/>
<keyword evidence="5" id="KW-1185">Reference proteome</keyword>
<dbReference type="Pfam" id="PF19187">
    <property type="entry name" value="HTH_PafC"/>
    <property type="match status" value="1"/>
</dbReference>